<accession>A0ABR9CZD7</accession>
<proteinExistence type="predicted"/>
<dbReference type="Proteomes" id="UP000652176">
    <property type="component" value="Unassembled WGS sequence"/>
</dbReference>
<sequence length="52" mass="5651">MAVLLPFGFLRAKKKPAACLGVLASGGPVSDFFKILGLNEGCQYRYGQLRFT</sequence>
<gene>
    <name evidence="1" type="ORF">IE877_10110</name>
</gene>
<dbReference type="RefSeq" id="WP_192374612.1">
    <property type="nucleotide sequence ID" value="NZ_CAJHIV010000001.1"/>
</dbReference>
<reference evidence="1 2" key="1">
    <citation type="submission" date="2020-09" db="EMBL/GenBank/DDBJ databases">
        <title>Methylomonas albis sp. nov. and Methylomonas fluvii sp. nov.: Two cold-adapted methanotrophs from the River Elbe and an amended description of Methylovulum psychrotolerans strain Eb1.</title>
        <authorList>
            <person name="Bussmann I.K."/>
            <person name="Klings K.-W."/>
            <person name="Warnstedt J."/>
            <person name="Hoppert M."/>
            <person name="Saborowski A."/>
            <person name="Horn F."/>
            <person name="Liebner S."/>
        </authorList>
    </citation>
    <scope>NUCLEOTIDE SEQUENCE [LARGE SCALE GENOMIC DNA]</scope>
    <source>
        <strain evidence="1 2">EbA</strain>
    </source>
</reference>
<evidence type="ECO:0000313" key="1">
    <source>
        <dbReference type="EMBL" id="MBD9356239.1"/>
    </source>
</evidence>
<evidence type="ECO:0000313" key="2">
    <source>
        <dbReference type="Proteomes" id="UP000652176"/>
    </source>
</evidence>
<protein>
    <submittedName>
        <fullName evidence="1">Uncharacterized protein</fullName>
    </submittedName>
</protein>
<comment type="caution">
    <text evidence="1">The sequence shown here is derived from an EMBL/GenBank/DDBJ whole genome shotgun (WGS) entry which is preliminary data.</text>
</comment>
<dbReference type="EMBL" id="JACXSS010000001">
    <property type="protein sequence ID" value="MBD9356239.1"/>
    <property type="molecule type" value="Genomic_DNA"/>
</dbReference>
<organism evidence="1 2">
    <name type="scientific">Methylomonas albis</name>
    <dbReference type="NCBI Taxonomy" id="1854563"/>
    <lineage>
        <taxon>Bacteria</taxon>
        <taxon>Pseudomonadati</taxon>
        <taxon>Pseudomonadota</taxon>
        <taxon>Gammaproteobacteria</taxon>
        <taxon>Methylococcales</taxon>
        <taxon>Methylococcaceae</taxon>
        <taxon>Methylomonas</taxon>
    </lineage>
</organism>
<name>A0ABR9CZD7_9GAMM</name>
<keyword evidence="2" id="KW-1185">Reference proteome</keyword>